<keyword evidence="9 14" id="KW-1133">Transmembrane helix</keyword>
<evidence type="ECO:0000256" key="1">
    <source>
        <dbReference type="ARBA" id="ARBA00002791"/>
    </source>
</evidence>
<keyword evidence="12" id="KW-1015">Disulfide bond</keyword>
<organism evidence="17 18">
    <name type="scientific">Plasmodium yoelii 17X</name>
    <dbReference type="NCBI Taxonomy" id="1323249"/>
    <lineage>
        <taxon>Eukaryota</taxon>
        <taxon>Sar</taxon>
        <taxon>Alveolata</taxon>
        <taxon>Apicomplexa</taxon>
        <taxon>Aconoidasida</taxon>
        <taxon>Haemosporida</taxon>
        <taxon>Plasmodiidae</taxon>
        <taxon>Plasmodium</taxon>
        <taxon>Plasmodium (Vinckeia)</taxon>
    </lineage>
</organism>
<evidence type="ECO:0000256" key="2">
    <source>
        <dbReference type="ARBA" id="ARBA00004115"/>
    </source>
</evidence>
<evidence type="ECO:0000256" key="6">
    <source>
        <dbReference type="ARBA" id="ARBA00022692"/>
    </source>
</evidence>
<dbReference type="SMR" id="V7PK72"/>
<comment type="similarity">
    <text evidence="5 14">Belongs to the OST1 family.</text>
</comment>
<comment type="similarity">
    <text evidence="4 13">Belongs to the peptidase A1 family.</text>
</comment>
<keyword evidence="13" id="KW-0378">Hydrolase</keyword>
<evidence type="ECO:0000256" key="8">
    <source>
        <dbReference type="ARBA" id="ARBA00022824"/>
    </source>
</evidence>
<evidence type="ECO:0000256" key="3">
    <source>
        <dbReference type="ARBA" id="ARBA00004922"/>
    </source>
</evidence>
<keyword evidence="10 14" id="KW-0472">Membrane</keyword>
<evidence type="ECO:0000256" key="9">
    <source>
        <dbReference type="ARBA" id="ARBA00022989"/>
    </source>
</evidence>
<dbReference type="GO" id="GO:0018279">
    <property type="term" value="P:protein N-linked glycosylation via asparagine"/>
    <property type="evidence" value="ECO:0007669"/>
    <property type="project" value="TreeGrafter"/>
</dbReference>
<evidence type="ECO:0000256" key="12">
    <source>
        <dbReference type="PIRSR" id="PIRSR601461-2"/>
    </source>
</evidence>
<dbReference type="Pfam" id="PF04597">
    <property type="entry name" value="Ribophorin_I"/>
    <property type="match status" value="1"/>
</dbReference>
<evidence type="ECO:0000256" key="5">
    <source>
        <dbReference type="ARBA" id="ARBA00008905"/>
    </source>
</evidence>
<feature type="active site" evidence="11">
    <location>
        <position position="787"/>
    </location>
</feature>
<feature type="region of interest" description="Disordered" evidence="15">
    <location>
        <begin position="328"/>
        <end position="353"/>
    </location>
</feature>
<feature type="domain" description="Peptidase A1" evidence="16">
    <location>
        <begin position="769"/>
        <end position="1096"/>
    </location>
</feature>
<evidence type="ECO:0000256" key="11">
    <source>
        <dbReference type="PIRSR" id="PIRSR601461-1"/>
    </source>
</evidence>
<dbReference type="OrthoDB" id="310030at2759"/>
<keyword evidence="8 14" id="KW-0256">Endoplasmic reticulum</keyword>
<dbReference type="PANTHER" id="PTHR21049:SF0">
    <property type="entry name" value="DOLICHYL-DIPHOSPHOOLIGOSACCHARIDE--PROTEIN GLYCOSYLTRANSFERASE SUBUNIT 1"/>
    <property type="match status" value="1"/>
</dbReference>
<dbReference type="Pfam" id="PF00026">
    <property type="entry name" value="Asp"/>
    <property type="match status" value="1"/>
</dbReference>
<dbReference type="InterPro" id="IPR001969">
    <property type="entry name" value="Aspartic_peptidase_AS"/>
</dbReference>
<dbReference type="SUPFAM" id="SSF50630">
    <property type="entry name" value="Acid proteases"/>
    <property type="match status" value="1"/>
</dbReference>
<dbReference type="GO" id="GO:0008250">
    <property type="term" value="C:oligosaccharyltransferase complex"/>
    <property type="evidence" value="ECO:0007669"/>
    <property type="project" value="UniProtKB-UniRule"/>
</dbReference>
<dbReference type="InterPro" id="IPR033121">
    <property type="entry name" value="PEPTIDASE_A1"/>
</dbReference>
<feature type="transmembrane region" description="Helical" evidence="14">
    <location>
        <begin position="525"/>
        <end position="549"/>
    </location>
</feature>
<comment type="pathway">
    <text evidence="3 14">Protein modification; protein glycosylation.</text>
</comment>
<proteinExistence type="inferred from homology"/>
<dbReference type="MEROPS" id="A01.067"/>
<comment type="subcellular location">
    <subcellularLocation>
        <location evidence="2 14">Endoplasmic reticulum membrane</location>
        <topology evidence="2 14">Single-pass type I membrane protein</topology>
    </subcellularLocation>
</comment>
<protein>
    <recommendedName>
        <fullName evidence="14">Dolichyl-diphosphooligosaccharide--protein glycosyltransferase subunit 1</fullName>
    </recommendedName>
</protein>
<dbReference type="PROSITE" id="PS51767">
    <property type="entry name" value="PEPTIDASE_A1"/>
    <property type="match status" value="1"/>
</dbReference>
<evidence type="ECO:0000256" key="7">
    <source>
        <dbReference type="ARBA" id="ARBA00022729"/>
    </source>
</evidence>
<dbReference type="Gene3D" id="2.40.70.10">
    <property type="entry name" value="Acid Proteases"/>
    <property type="match status" value="2"/>
</dbReference>
<dbReference type="PRINTS" id="PR00792">
    <property type="entry name" value="PEPSIN"/>
</dbReference>
<comment type="subunit">
    <text evidence="14">Component of the oligosaccharyltransferase (OST) complex.</text>
</comment>
<dbReference type="InterPro" id="IPR021109">
    <property type="entry name" value="Peptidase_aspartic_dom_sf"/>
</dbReference>
<evidence type="ECO:0000256" key="4">
    <source>
        <dbReference type="ARBA" id="ARBA00007447"/>
    </source>
</evidence>
<accession>V7PK72</accession>
<dbReference type="GO" id="GO:0006508">
    <property type="term" value="P:proteolysis"/>
    <property type="evidence" value="ECO:0007669"/>
    <property type="project" value="UniProtKB-KW"/>
</dbReference>
<evidence type="ECO:0000256" key="10">
    <source>
        <dbReference type="ARBA" id="ARBA00023136"/>
    </source>
</evidence>
<comment type="caution">
    <text evidence="14">Lacks conserved residue(s) required for the propagation of feature annotation.</text>
</comment>
<dbReference type="FunFam" id="2.40.70.10:FF:000008">
    <property type="entry name" value="Cathepsin D"/>
    <property type="match status" value="1"/>
</dbReference>
<keyword evidence="13" id="KW-0064">Aspartyl protease</keyword>
<feature type="disulfide bond" evidence="12">
    <location>
        <begin position="800"/>
        <end position="805"/>
    </location>
</feature>
<feature type="active site" evidence="11">
    <location>
        <position position="984"/>
    </location>
</feature>
<dbReference type="AlphaFoldDB" id="V7PK72"/>
<name>V7PK72_PLAYE</name>
<feature type="transmembrane region" description="Helical" evidence="14">
    <location>
        <begin position="6"/>
        <end position="26"/>
    </location>
</feature>
<dbReference type="UniPathway" id="UPA00378"/>
<evidence type="ECO:0000256" key="14">
    <source>
        <dbReference type="RuleBase" id="RU361143"/>
    </source>
</evidence>
<keyword evidence="13" id="KW-0645">Protease</keyword>
<evidence type="ECO:0000313" key="17">
    <source>
        <dbReference type="EMBL" id="ETB59177.1"/>
    </source>
</evidence>
<keyword evidence="6 14" id="KW-0812">Transmembrane</keyword>
<evidence type="ECO:0000256" key="15">
    <source>
        <dbReference type="SAM" id="MobiDB-lite"/>
    </source>
</evidence>
<keyword evidence="7" id="KW-0732">Signal</keyword>
<evidence type="ECO:0000259" key="16">
    <source>
        <dbReference type="PROSITE" id="PS51767"/>
    </source>
</evidence>
<dbReference type="InterPro" id="IPR001461">
    <property type="entry name" value="Aspartic_peptidase_A1"/>
</dbReference>
<dbReference type="PANTHER" id="PTHR21049">
    <property type="entry name" value="RIBOPHORIN I"/>
    <property type="match status" value="1"/>
</dbReference>
<feature type="compositionally biased region" description="Basic and acidic residues" evidence="15">
    <location>
        <begin position="328"/>
        <end position="344"/>
    </location>
</feature>
<dbReference type="Proteomes" id="UP000018538">
    <property type="component" value="Unassembled WGS sequence"/>
</dbReference>
<dbReference type="PROSITE" id="PS00141">
    <property type="entry name" value="ASP_PROTEASE"/>
    <property type="match status" value="2"/>
</dbReference>
<evidence type="ECO:0000313" key="18">
    <source>
        <dbReference type="Proteomes" id="UP000018538"/>
    </source>
</evidence>
<keyword evidence="18" id="KW-1185">Reference proteome</keyword>
<dbReference type="GO" id="GO:0004190">
    <property type="term" value="F:aspartic-type endopeptidase activity"/>
    <property type="evidence" value="ECO:0007669"/>
    <property type="project" value="UniProtKB-KW"/>
</dbReference>
<sequence>MKFIYFIILQLLLGLFVKGKLCLYLFKKLIDFDIEYINTYKNKIREEYVANSDTIIYEFINKNVYLKNNYVEINVKGAIKNNSTTLVDKIIFLLPYHEAFQGANLQIKDEKNSELNYKVLRNVIDIDKINIDKFNNDYDIELFNVKIFEIYLNKKLKKNEKILINLSYILGQPYFPFPIDINLNEKQNVLFYISSKILLPYNVENEEKIIIHMCEDCILKEFDDVNYMNWFEKIDTNKYVHTKNNDIRNSEKFNKLNNDNRFSLGNKVLFYFTSDYNLGYFEKVVKDIKISQLGYIYEQEEYILKNNSAKINKFDRYLLSDYENKYTSKEDREKNGQNEKNEQKKRTKHNNKNHSSIIYSMQSKINYNIFEYNYFDELGKIYLIRAGEFYDTHKKKNIIKFDLKPRYPILGGWKTQFCNSYYHSSNLFKIKNKKNYYAYQVDISPSIKSFYIKEMHINIYLPPYSNNISINNNNLKEMSVKNGKAKDWLDLISHRDTIQIQIQKIFPQHEENNYKNFIVMYELKFFSIFLKPLIIILITFIVILFFYFINGLSFSFNVDKDNLKKETQERIIFAEKCKELYENLSHISDNLIKSLSNVNPQERIKMKDKFLKEEEKWTHDFIYFTKEFSRNFENTARKGMLKNYINKCFNYHSVVKQFFEAQLHNNLNINLNELAEVEKELIITIFHVSSIRISTVLKNDNKKKNFNTPLVEENKKYLFNEIKLNNRFKNDIKGYIQNINNFHSIIESKIPNSLLYVHEDLINFHNSQFIGDIEIGNPPQSFKVVFDTGSSNFAIPSTKCVKGGCTLHNKFDVKKSRTFMSSLKNKKESIYTYIQYGTGKSILEHGYDDVYMKGLKISKQCIGLIIEESMHPFSDLPFDGIVGLGFSDPDNSFQTKYSKSLIETIKEQNLLQQNIFSFYVPKELEKSGAITFGRANSKYAIEGEKIEWFPVISMYFWEINLLGILLPDKNFEICSNKKCRAAIDTGSSLLTGPSSLMQPLIENINLEKDCSNISSLPIISFVLKNVEGKTVILDFTPDDYILQENSEEDNSSQCVIGLMSLDIPPPRGPIFIFEMGIMENTTIIEKRENKNWKGVTFSSLIIIVMNFNNSN</sequence>
<evidence type="ECO:0000256" key="13">
    <source>
        <dbReference type="RuleBase" id="RU000454"/>
    </source>
</evidence>
<reference evidence="17 18" key="1">
    <citation type="submission" date="2013-11" db="EMBL/GenBank/DDBJ databases">
        <title>The Genome Sequence of Plasmodium yoelii 17X.</title>
        <authorList>
            <consortium name="The Broad Institute Genomics Platform"/>
            <consortium name="The Broad Institute Genome Sequencing Center for Infectious Disease"/>
            <person name="Neafsey D."/>
            <person name="Adams J."/>
            <person name="Walker B."/>
            <person name="Young S.K."/>
            <person name="Zeng Q."/>
            <person name="Gargeya S."/>
            <person name="Fitzgerald M."/>
            <person name="Haas B."/>
            <person name="Abouelleil A."/>
            <person name="Alvarado L."/>
            <person name="Chapman S.B."/>
            <person name="Gainer-Dewar J."/>
            <person name="Goldberg J."/>
            <person name="Griggs A."/>
            <person name="Gujja S."/>
            <person name="Hansen M."/>
            <person name="Howarth C."/>
            <person name="Imamovic A."/>
            <person name="Ireland A."/>
            <person name="Larimer J."/>
            <person name="McCowan C."/>
            <person name="Murphy C."/>
            <person name="Pearson M."/>
            <person name="Poon T.W."/>
            <person name="Priest M."/>
            <person name="Roberts A."/>
            <person name="Saif S."/>
            <person name="Shea T."/>
            <person name="Sykes S."/>
            <person name="Wortman J."/>
            <person name="Nusbaum C."/>
            <person name="Birren B."/>
        </authorList>
    </citation>
    <scope>NUCLEOTIDE SEQUENCE [LARGE SCALE GENOMIC DNA]</scope>
    <source>
        <strain evidence="17 18">17X</strain>
    </source>
</reference>
<dbReference type="InterPro" id="IPR007676">
    <property type="entry name" value="Ribophorin_I"/>
</dbReference>
<dbReference type="EMBL" id="KI635767">
    <property type="protein sequence ID" value="ETB59177.1"/>
    <property type="molecule type" value="Genomic_DNA"/>
</dbReference>
<gene>
    <name evidence="17" type="ORF">YYC_03429</name>
</gene>
<comment type="function">
    <text evidence="1 14">Subunit of the oligosaccharyl transferase (OST) complex that catalyzes the initial transfer of a defined glycan (Glc(3)Man(9)GlcNAc(2) in eukaryotes) from the lipid carrier dolichol-pyrophosphate to an asparagine residue within an Asn-X-Ser/Thr consensus motif in nascent polypeptide chains, the first step in protein N-glycosylation. N-glycosylation occurs cotranslationally and the complex associates with the Sec61 complex at the channel-forming translocon complex that mediates protein translocation across the endoplasmic reticulum (ER). All subunits are required for a maximal enzyme activity.</text>
</comment>